<protein>
    <recommendedName>
        <fullName evidence="4">Tetratricopeptide repeat protein</fullName>
    </recommendedName>
</protein>
<comment type="caution">
    <text evidence="2">The sequence shown here is derived from an EMBL/GenBank/DDBJ whole genome shotgun (WGS) entry which is preliminary data.</text>
</comment>
<gene>
    <name evidence="2" type="ORF">NNJEOMEG_00417</name>
</gene>
<evidence type="ECO:0000313" key="3">
    <source>
        <dbReference type="Proteomes" id="UP000494245"/>
    </source>
</evidence>
<proteinExistence type="predicted"/>
<reference evidence="2 3" key="1">
    <citation type="submission" date="2020-04" db="EMBL/GenBank/DDBJ databases">
        <authorList>
            <consortium name="Desulfovibrio sp. FSS-1 genome sequencing consortium"/>
            <person name="Shimoshige H."/>
            <person name="Kobayashi H."/>
            <person name="Maekawa T."/>
        </authorList>
    </citation>
    <scope>NUCLEOTIDE SEQUENCE [LARGE SCALE GENOMIC DNA]</scope>
    <source>
        <strain evidence="2 3">SIID29052-01</strain>
    </source>
</reference>
<evidence type="ECO:0000256" key="1">
    <source>
        <dbReference type="PROSITE-ProRule" id="PRU00339"/>
    </source>
</evidence>
<keyword evidence="1" id="KW-0802">TPR repeat</keyword>
<dbReference type="PROSITE" id="PS50005">
    <property type="entry name" value="TPR"/>
    <property type="match status" value="1"/>
</dbReference>
<feature type="repeat" description="TPR" evidence="1">
    <location>
        <begin position="123"/>
        <end position="156"/>
    </location>
</feature>
<dbReference type="Pfam" id="PF13181">
    <property type="entry name" value="TPR_8"/>
    <property type="match status" value="1"/>
</dbReference>
<name>A0A6V8LIM2_9BACT</name>
<dbReference type="InterPro" id="IPR011990">
    <property type="entry name" value="TPR-like_helical_dom_sf"/>
</dbReference>
<accession>A0A6V8LIM2</accession>
<sequence>MNACSDTLDCGPETAPPKLRGIFSTPGIPGDPASGEAKRFWFAREQEDGVISAQLLDEHHLPTQRQIIEPRESFLERFTLEPDLGYRLLTQRVLIGDHFRNQGKNVEAKIEYQKVLRIDEENIRGTFGLGLAYLALNQLEKGRYAFEKLVKLDESFAAEHKHLFNDFGIALRKRGLFEEALAFYHRAKALCADDEHLLLNIARAWFEKGDTEHAYRELGNCLDLDPHFREALAFLHYLRKNNILPKDPELRAHFDREALKRSELAGLAGE</sequence>
<reference evidence="2 3" key="2">
    <citation type="submission" date="2020-05" db="EMBL/GenBank/DDBJ databases">
        <title>Draft genome sequence of Desulfovibrio sp. strainFSS-1.</title>
        <authorList>
            <person name="Shimoshige H."/>
            <person name="Kobayashi H."/>
            <person name="Maekawa T."/>
        </authorList>
    </citation>
    <scope>NUCLEOTIDE SEQUENCE [LARGE SCALE GENOMIC DNA]</scope>
    <source>
        <strain evidence="2 3">SIID29052-01</strain>
    </source>
</reference>
<dbReference type="EMBL" id="BLTE01000001">
    <property type="protein sequence ID" value="GFK92592.1"/>
    <property type="molecule type" value="Genomic_DNA"/>
</dbReference>
<dbReference type="Proteomes" id="UP000494245">
    <property type="component" value="Unassembled WGS sequence"/>
</dbReference>
<dbReference type="InterPro" id="IPR019734">
    <property type="entry name" value="TPR_rpt"/>
</dbReference>
<dbReference type="Gene3D" id="1.25.40.10">
    <property type="entry name" value="Tetratricopeptide repeat domain"/>
    <property type="match status" value="1"/>
</dbReference>
<keyword evidence="3" id="KW-1185">Reference proteome</keyword>
<dbReference type="SUPFAM" id="SSF48452">
    <property type="entry name" value="TPR-like"/>
    <property type="match status" value="1"/>
</dbReference>
<organism evidence="2 3">
    <name type="scientific">Fundidesulfovibrio magnetotacticus</name>
    <dbReference type="NCBI Taxonomy" id="2730080"/>
    <lineage>
        <taxon>Bacteria</taxon>
        <taxon>Pseudomonadati</taxon>
        <taxon>Thermodesulfobacteriota</taxon>
        <taxon>Desulfovibrionia</taxon>
        <taxon>Desulfovibrionales</taxon>
        <taxon>Desulfovibrionaceae</taxon>
        <taxon>Fundidesulfovibrio</taxon>
    </lineage>
</organism>
<evidence type="ECO:0000313" key="2">
    <source>
        <dbReference type="EMBL" id="GFK92592.1"/>
    </source>
</evidence>
<dbReference type="SMART" id="SM00028">
    <property type="entry name" value="TPR"/>
    <property type="match status" value="4"/>
</dbReference>
<evidence type="ECO:0008006" key="4">
    <source>
        <dbReference type="Google" id="ProtNLM"/>
    </source>
</evidence>
<dbReference type="RefSeq" id="WP_173080799.1">
    <property type="nucleotide sequence ID" value="NZ_BLTE01000001.1"/>
</dbReference>
<dbReference type="AlphaFoldDB" id="A0A6V8LIM2"/>